<reference evidence="3" key="1">
    <citation type="submission" date="2022-10" db="EMBL/GenBank/DDBJ databases">
        <authorList>
            <person name="Chen Y."/>
            <person name="Dougan E. K."/>
            <person name="Chan C."/>
            <person name="Rhodes N."/>
            <person name="Thang M."/>
        </authorList>
    </citation>
    <scope>NUCLEOTIDE SEQUENCE</scope>
</reference>
<evidence type="ECO:0000313" key="4">
    <source>
        <dbReference type="EMBL" id="CAL1161654.1"/>
    </source>
</evidence>
<dbReference type="AlphaFoldDB" id="A0A9P1GFC8"/>
<reference evidence="4" key="2">
    <citation type="submission" date="2024-04" db="EMBL/GenBank/DDBJ databases">
        <authorList>
            <person name="Chen Y."/>
            <person name="Shah S."/>
            <person name="Dougan E. K."/>
            <person name="Thang M."/>
            <person name="Chan C."/>
        </authorList>
    </citation>
    <scope>NUCLEOTIDE SEQUENCE [LARGE SCALE GENOMIC DNA]</scope>
</reference>
<dbReference type="SUPFAM" id="SSF53474">
    <property type="entry name" value="alpha/beta-Hydrolases"/>
    <property type="match status" value="1"/>
</dbReference>
<dbReference type="InterPro" id="IPR000073">
    <property type="entry name" value="AB_hydrolase_1"/>
</dbReference>
<dbReference type="PANTHER" id="PTHR35128">
    <property type="entry name" value="SECRETION-REGULATING GUANINE NUCLEOTIDE EXCHANGE FACTOR"/>
    <property type="match status" value="1"/>
</dbReference>
<dbReference type="PANTHER" id="PTHR35128:SF1">
    <property type="entry name" value="SECRETION-REGULATING GUANINE NUCLEOTIDE EXCHANGE FACTOR"/>
    <property type="match status" value="1"/>
</dbReference>
<evidence type="ECO:0000313" key="3">
    <source>
        <dbReference type="EMBL" id="CAI4008279.1"/>
    </source>
</evidence>
<comment type="caution">
    <text evidence="3">The sequence shown here is derived from an EMBL/GenBank/DDBJ whole genome shotgun (WGS) entry which is preliminary data.</text>
</comment>
<dbReference type="Proteomes" id="UP001152797">
    <property type="component" value="Unassembled WGS sequence"/>
</dbReference>
<protein>
    <submittedName>
        <fullName evidence="5">EF-hand domain-containing protein</fullName>
    </submittedName>
</protein>
<feature type="domain" description="AB hydrolase-1" evidence="2">
    <location>
        <begin position="54"/>
        <end position="238"/>
    </location>
</feature>
<proteinExistence type="predicted"/>
<evidence type="ECO:0000259" key="2">
    <source>
        <dbReference type="Pfam" id="PF12697"/>
    </source>
</evidence>
<dbReference type="Pfam" id="PF12697">
    <property type="entry name" value="Abhydrolase_6"/>
    <property type="match status" value="1"/>
</dbReference>
<evidence type="ECO:0000313" key="5">
    <source>
        <dbReference type="EMBL" id="CAL4795591.1"/>
    </source>
</evidence>
<keyword evidence="1" id="KW-0732">Signal</keyword>
<dbReference type="EMBL" id="CAMXCT010004235">
    <property type="protein sequence ID" value="CAI4008279.1"/>
    <property type="molecule type" value="Genomic_DNA"/>
</dbReference>
<dbReference type="OrthoDB" id="10022521at2759"/>
<sequence length="348" mass="38593">MSPAMSAFALSSIMMFTLCNSEPVPMEHLTLHGVETFVNWSNEQDDQEVMTVMLLFHGCNNQGYDWFRKPEEISFLREALSHTISLVAFTTPRHRGNFCWPSEGSEFEEVRDLIGKALLELLQLKAKSASIASSASSSLILVGASSGGNFASRLPAAWSKLQMIKVAAFLSVVSPTSFVRKAELVEEPGPDFPPTGLVYMPKDKTFASEEAVATLLQSLHGAGVAAKAWPVAPRPVTPRDLSARLKLAGISVKEESANEFMEALVDMELVKDGEVMEDPRRVPWHRAVGLLDKDTPLRGERRQHRLRCVEEILNRAWAQHEFGSDAEVLQWLLSHAHGQVGVRTHHEL</sequence>
<keyword evidence="6" id="KW-1185">Reference proteome</keyword>
<organism evidence="3">
    <name type="scientific">Cladocopium goreaui</name>
    <dbReference type="NCBI Taxonomy" id="2562237"/>
    <lineage>
        <taxon>Eukaryota</taxon>
        <taxon>Sar</taxon>
        <taxon>Alveolata</taxon>
        <taxon>Dinophyceae</taxon>
        <taxon>Suessiales</taxon>
        <taxon>Symbiodiniaceae</taxon>
        <taxon>Cladocopium</taxon>
    </lineage>
</organism>
<dbReference type="EMBL" id="CAMXCT030004235">
    <property type="protein sequence ID" value="CAL4795591.1"/>
    <property type="molecule type" value="Genomic_DNA"/>
</dbReference>
<feature type="signal peptide" evidence="1">
    <location>
        <begin position="1"/>
        <end position="21"/>
    </location>
</feature>
<accession>A0A9P1GFC8</accession>
<feature type="chain" id="PRO_5043272795" evidence="1">
    <location>
        <begin position="22"/>
        <end position="348"/>
    </location>
</feature>
<dbReference type="Gene3D" id="3.40.50.1820">
    <property type="entry name" value="alpha/beta hydrolase"/>
    <property type="match status" value="1"/>
</dbReference>
<gene>
    <name evidence="3" type="ORF">C1SCF055_LOCUS33734</name>
</gene>
<dbReference type="InterPro" id="IPR029058">
    <property type="entry name" value="AB_hydrolase_fold"/>
</dbReference>
<dbReference type="EMBL" id="CAMXCT020004235">
    <property type="protein sequence ID" value="CAL1161654.1"/>
    <property type="molecule type" value="Genomic_DNA"/>
</dbReference>
<evidence type="ECO:0000256" key="1">
    <source>
        <dbReference type="SAM" id="SignalP"/>
    </source>
</evidence>
<evidence type="ECO:0000313" key="6">
    <source>
        <dbReference type="Proteomes" id="UP001152797"/>
    </source>
</evidence>
<name>A0A9P1GFC8_9DINO</name>